<dbReference type="Gene3D" id="1.10.287.70">
    <property type="match status" value="1"/>
</dbReference>
<feature type="transmembrane region" description="Helical" evidence="9">
    <location>
        <begin position="581"/>
        <end position="601"/>
    </location>
</feature>
<evidence type="ECO:0000256" key="10">
    <source>
        <dbReference type="SAM" id="SignalP"/>
    </source>
</evidence>
<keyword evidence="8" id="KW-0325">Glycoprotein</keyword>
<evidence type="ECO:0000256" key="6">
    <source>
        <dbReference type="ARBA" id="ARBA00023136"/>
    </source>
</evidence>
<dbReference type="PANTHER" id="PTHR42643:SF31">
    <property type="entry name" value="IONOTROPIC RECEPTOR 68B-RELATED"/>
    <property type="match status" value="1"/>
</dbReference>
<evidence type="ECO:0000256" key="3">
    <source>
        <dbReference type="ARBA" id="ARBA00022475"/>
    </source>
</evidence>
<dbReference type="EMBL" id="WJQU01000004">
    <property type="protein sequence ID" value="KAJ6634775.1"/>
    <property type="molecule type" value="Genomic_DNA"/>
</dbReference>
<feature type="chain" id="PRO_5040389002" evidence="10">
    <location>
        <begin position="19"/>
        <end position="621"/>
    </location>
</feature>
<evidence type="ECO:0000259" key="12">
    <source>
        <dbReference type="Pfam" id="PF24061"/>
    </source>
</evidence>
<comment type="subcellular location">
    <subcellularLocation>
        <location evidence="1">Cell membrane</location>
        <topology evidence="1">Multi-pass membrane protein</topology>
    </subcellularLocation>
</comment>
<keyword evidence="3" id="KW-1003">Cell membrane</keyword>
<evidence type="ECO:0000256" key="2">
    <source>
        <dbReference type="ARBA" id="ARBA00008685"/>
    </source>
</evidence>
<accession>A0A9Q0MMP4</accession>
<dbReference type="SUPFAM" id="SSF53850">
    <property type="entry name" value="Periplasmic binding protein-like II"/>
    <property type="match status" value="1"/>
</dbReference>
<evidence type="ECO:0000313" key="13">
    <source>
        <dbReference type="EMBL" id="KAJ6634775.1"/>
    </source>
</evidence>
<comment type="similarity">
    <text evidence="2">Belongs to the glutamate-gated ion channel (TC 1.A.10.1) family.</text>
</comment>
<dbReference type="InterPro" id="IPR001320">
    <property type="entry name" value="Iontro_rcpt_C"/>
</dbReference>
<comment type="caution">
    <text evidence="13">The sequence shown here is derived from an EMBL/GenBank/DDBJ whole genome shotgun (WGS) entry which is preliminary data.</text>
</comment>
<feature type="transmembrane region" description="Helical" evidence="9">
    <location>
        <begin position="337"/>
        <end position="356"/>
    </location>
</feature>
<keyword evidence="10" id="KW-0732">Signal</keyword>
<dbReference type="OrthoDB" id="7773435at2759"/>
<dbReference type="InterPro" id="IPR056198">
    <property type="entry name" value="LBD_receptor"/>
</dbReference>
<dbReference type="GO" id="GO:0015276">
    <property type="term" value="F:ligand-gated monoatomic ion channel activity"/>
    <property type="evidence" value="ECO:0007669"/>
    <property type="project" value="InterPro"/>
</dbReference>
<dbReference type="Pfam" id="PF00060">
    <property type="entry name" value="Lig_chan"/>
    <property type="match status" value="1"/>
</dbReference>
<keyword evidence="5 9" id="KW-1133">Transmembrane helix</keyword>
<evidence type="ECO:0000256" key="9">
    <source>
        <dbReference type="SAM" id="Phobius"/>
    </source>
</evidence>
<gene>
    <name evidence="13" type="primary">GLRK_1</name>
    <name evidence="13" type="ORF">Bhyg_13354</name>
</gene>
<feature type="domain" description="Putative ionotropic receptor ligand binding" evidence="12">
    <location>
        <begin position="74"/>
        <end position="199"/>
    </location>
</feature>
<evidence type="ECO:0000256" key="8">
    <source>
        <dbReference type="ARBA" id="ARBA00023180"/>
    </source>
</evidence>
<reference evidence="13" key="1">
    <citation type="submission" date="2022-07" db="EMBL/GenBank/DDBJ databases">
        <authorList>
            <person name="Trinca V."/>
            <person name="Uliana J.V.C."/>
            <person name="Torres T.T."/>
            <person name="Ward R.J."/>
            <person name="Monesi N."/>
        </authorList>
    </citation>
    <scope>NUCLEOTIDE SEQUENCE</scope>
    <source>
        <strain evidence="13">HSMRA1968</strain>
        <tissue evidence="13">Whole embryos</tissue>
    </source>
</reference>
<keyword evidence="6 9" id="KW-0472">Membrane</keyword>
<organism evidence="13 14">
    <name type="scientific">Pseudolycoriella hygida</name>
    <dbReference type="NCBI Taxonomy" id="35572"/>
    <lineage>
        <taxon>Eukaryota</taxon>
        <taxon>Metazoa</taxon>
        <taxon>Ecdysozoa</taxon>
        <taxon>Arthropoda</taxon>
        <taxon>Hexapoda</taxon>
        <taxon>Insecta</taxon>
        <taxon>Pterygota</taxon>
        <taxon>Neoptera</taxon>
        <taxon>Endopterygota</taxon>
        <taxon>Diptera</taxon>
        <taxon>Nematocera</taxon>
        <taxon>Sciaroidea</taxon>
        <taxon>Sciaridae</taxon>
        <taxon>Pseudolycoriella</taxon>
    </lineage>
</organism>
<sequence length="621" mass="71387">MSRVSVCFVLITIIYCEGVNTTNDSESDVDRFFGTHIDSKNQLIFRTVSILCKFQPNLVHIYYDGALKTNVAEKLILLMSNCSSLMIVRYKRAEKQIKQANDDGVKIFLLNVISSTNDLNLSYIRNNSGDKHTSHFIILIENDDAVKESSMQKIFRAFWEYSLLKVLIVFWKNDFNIFTYTPFGNDFLIKIPSNASSYEELFWDKTRDLNQHPFRVSLFPEKTRAIFNTNGKFSGTDGYLTDVMIEKLNAKLVLLPPTDGYDIGEFLKNGSSTGSLNQILTRFVDVSFNTRFLRLAQFQGKVQITFTNGRDDICILVAKAGFASNFYNIFRAFSTTVWMFTLISLLSAPISFFGVYRTGSKRPTVKNIFFNFYSWHLAQPILHLPERWSSKILIAFWIIYCLLINSSYEGNLTSNLVLRPTLPEINTIRQLEQSSYQILTFGRYVDLLQNFLNQTGTYNKLKKRIRGISAEDLDRHIQQNDVRYAYANKYHINQYISRNKLHIINGIPVYNHMVECPVPYLVAYAVGYGSPYLYRINTILRRTQESGFISYWDQKNEQSSGGAKKSEGGPVPLTVDHVLSAFYILGVGLVIATFCLVIELFEAKVKSTNWYKNNNKVSKNR</sequence>
<dbReference type="GO" id="GO:0050906">
    <property type="term" value="P:detection of stimulus involved in sensory perception"/>
    <property type="evidence" value="ECO:0007669"/>
    <property type="project" value="UniProtKB-ARBA"/>
</dbReference>
<dbReference type="PANTHER" id="PTHR42643">
    <property type="entry name" value="IONOTROPIC RECEPTOR 20A-RELATED"/>
    <property type="match status" value="1"/>
</dbReference>
<evidence type="ECO:0000313" key="14">
    <source>
        <dbReference type="Proteomes" id="UP001151699"/>
    </source>
</evidence>
<evidence type="ECO:0000256" key="5">
    <source>
        <dbReference type="ARBA" id="ARBA00022989"/>
    </source>
</evidence>
<dbReference type="Pfam" id="PF24061">
    <property type="entry name" value="LBD_receptor"/>
    <property type="match status" value="1"/>
</dbReference>
<name>A0A9Q0MMP4_9DIPT</name>
<feature type="domain" description="Ionotropic glutamate receptor C-terminal" evidence="11">
    <location>
        <begin position="337"/>
        <end position="589"/>
    </location>
</feature>
<feature type="signal peptide" evidence="10">
    <location>
        <begin position="1"/>
        <end position="18"/>
    </location>
</feature>
<evidence type="ECO:0000256" key="1">
    <source>
        <dbReference type="ARBA" id="ARBA00004651"/>
    </source>
</evidence>
<keyword evidence="4 9" id="KW-0812">Transmembrane</keyword>
<evidence type="ECO:0000256" key="4">
    <source>
        <dbReference type="ARBA" id="ARBA00022692"/>
    </source>
</evidence>
<dbReference type="AlphaFoldDB" id="A0A9Q0MMP4"/>
<protein>
    <submittedName>
        <fullName evidence="13">Glutamate receptor</fullName>
    </submittedName>
</protein>
<evidence type="ECO:0000256" key="7">
    <source>
        <dbReference type="ARBA" id="ARBA00023170"/>
    </source>
</evidence>
<dbReference type="Proteomes" id="UP001151699">
    <property type="component" value="Chromosome C"/>
</dbReference>
<proteinExistence type="inferred from homology"/>
<dbReference type="InterPro" id="IPR052192">
    <property type="entry name" value="Insect_Ionotropic_Sensory_Rcpt"/>
</dbReference>
<keyword evidence="14" id="KW-1185">Reference proteome</keyword>
<dbReference type="GO" id="GO:0005886">
    <property type="term" value="C:plasma membrane"/>
    <property type="evidence" value="ECO:0007669"/>
    <property type="project" value="UniProtKB-SubCell"/>
</dbReference>
<keyword evidence="7 13" id="KW-0675">Receptor</keyword>
<evidence type="ECO:0000259" key="11">
    <source>
        <dbReference type="Pfam" id="PF00060"/>
    </source>
</evidence>